<evidence type="ECO:0000313" key="2">
    <source>
        <dbReference type="Proteomes" id="UP001295740"/>
    </source>
</evidence>
<evidence type="ECO:0000313" key="1">
    <source>
        <dbReference type="EMBL" id="CAJ2502382.1"/>
    </source>
</evidence>
<gene>
    <name evidence="1" type="ORF">KHLLAP_LOCUS2850</name>
</gene>
<sequence length="88" mass="10310">MSRYMRILQALEDDKDLTKLWLKIGGTFRTNAAPDGFLQSVAVSPYFEEYCEKFLMAHPDADEPNYNEVTRYHAQFTGSMFEFTKKRT</sequence>
<name>A0AAI8YF31_9PEZI</name>
<keyword evidence="2" id="KW-1185">Reference proteome</keyword>
<comment type="caution">
    <text evidence="1">The sequence shown here is derived from an EMBL/GenBank/DDBJ whole genome shotgun (WGS) entry which is preliminary data.</text>
</comment>
<proteinExistence type="predicted"/>
<dbReference type="EMBL" id="CAUWAG010000004">
    <property type="protein sequence ID" value="CAJ2502382.1"/>
    <property type="molecule type" value="Genomic_DNA"/>
</dbReference>
<organism evidence="1 2">
    <name type="scientific">Anthostomella pinea</name>
    <dbReference type="NCBI Taxonomy" id="933095"/>
    <lineage>
        <taxon>Eukaryota</taxon>
        <taxon>Fungi</taxon>
        <taxon>Dikarya</taxon>
        <taxon>Ascomycota</taxon>
        <taxon>Pezizomycotina</taxon>
        <taxon>Sordariomycetes</taxon>
        <taxon>Xylariomycetidae</taxon>
        <taxon>Xylariales</taxon>
        <taxon>Xylariaceae</taxon>
        <taxon>Anthostomella</taxon>
    </lineage>
</organism>
<dbReference type="AlphaFoldDB" id="A0AAI8YF31"/>
<accession>A0AAI8YF31</accession>
<dbReference type="Proteomes" id="UP001295740">
    <property type="component" value="Unassembled WGS sequence"/>
</dbReference>
<protein>
    <submittedName>
        <fullName evidence="1">Uu.00g097760.m01.CDS01</fullName>
    </submittedName>
</protein>
<reference evidence="1" key="1">
    <citation type="submission" date="2023-10" db="EMBL/GenBank/DDBJ databases">
        <authorList>
            <person name="Hackl T."/>
        </authorList>
    </citation>
    <scope>NUCLEOTIDE SEQUENCE</scope>
</reference>